<feature type="region of interest" description="Disordered" evidence="1">
    <location>
        <begin position="267"/>
        <end position="320"/>
    </location>
</feature>
<protein>
    <submittedName>
        <fullName evidence="2">Uncharacterized protein</fullName>
    </submittedName>
</protein>
<evidence type="ECO:0000256" key="1">
    <source>
        <dbReference type="SAM" id="MobiDB-lite"/>
    </source>
</evidence>
<proteinExistence type="predicted"/>
<comment type="caution">
    <text evidence="2">The sequence shown here is derived from an EMBL/GenBank/DDBJ whole genome shotgun (WGS) entry which is preliminary data.</text>
</comment>
<dbReference type="EMBL" id="SRLO01000997">
    <property type="protein sequence ID" value="TNN43008.1"/>
    <property type="molecule type" value="Genomic_DNA"/>
</dbReference>
<evidence type="ECO:0000313" key="3">
    <source>
        <dbReference type="Proteomes" id="UP000314294"/>
    </source>
</evidence>
<organism evidence="2 3">
    <name type="scientific">Liparis tanakae</name>
    <name type="common">Tanaka's snailfish</name>
    <dbReference type="NCBI Taxonomy" id="230148"/>
    <lineage>
        <taxon>Eukaryota</taxon>
        <taxon>Metazoa</taxon>
        <taxon>Chordata</taxon>
        <taxon>Craniata</taxon>
        <taxon>Vertebrata</taxon>
        <taxon>Euteleostomi</taxon>
        <taxon>Actinopterygii</taxon>
        <taxon>Neopterygii</taxon>
        <taxon>Teleostei</taxon>
        <taxon>Neoteleostei</taxon>
        <taxon>Acanthomorphata</taxon>
        <taxon>Eupercaria</taxon>
        <taxon>Perciformes</taxon>
        <taxon>Cottioidei</taxon>
        <taxon>Cottales</taxon>
        <taxon>Liparidae</taxon>
        <taxon>Liparis</taxon>
    </lineage>
</organism>
<sequence length="320" mass="34979">MHPALQTPGVFLVTSEAQRTRPPQPKITFSNLPEWGNYPPPTLQGNQLPPVQGHLAAPGSTQLISQLAFWNTGAAGLACTVQEANKSKKGAGQRNRGQAGSGICTKTQDNLAEDKCKSQYELLLSMVGPSIARQETNWWETISPSERLSICLRVWGVSPQVAERVTKATCVLHNFLHWETEDHGYASPSAVEQRVFQHLEPVCRNNASREAQGFALPLSHHLCVGTPPLDRSRRGRNPRPGPGWRTLLLHQTDSLTTILSPSDMTLTTESLEPHPEWPGCPESCLSPTGDPPERQNRPRTLPSAPYPSHGAPMGALSDPQ</sequence>
<dbReference type="OrthoDB" id="10061326at2759"/>
<dbReference type="AlphaFoldDB" id="A0A4Z2FPC5"/>
<gene>
    <name evidence="2" type="ORF">EYF80_046805</name>
</gene>
<feature type="region of interest" description="Disordered" evidence="1">
    <location>
        <begin position="226"/>
        <end position="246"/>
    </location>
</feature>
<reference evidence="2 3" key="1">
    <citation type="submission" date="2019-03" db="EMBL/GenBank/DDBJ databases">
        <title>First draft genome of Liparis tanakae, snailfish: a comprehensive survey of snailfish specific genes.</title>
        <authorList>
            <person name="Kim W."/>
            <person name="Song I."/>
            <person name="Jeong J.-H."/>
            <person name="Kim D."/>
            <person name="Kim S."/>
            <person name="Ryu S."/>
            <person name="Song J.Y."/>
            <person name="Lee S.K."/>
        </authorList>
    </citation>
    <scope>NUCLEOTIDE SEQUENCE [LARGE SCALE GENOMIC DNA]</scope>
    <source>
        <tissue evidence="2">Muscle</tissue>
    </source>
</reference>
<evidence type="ECO:0000313" key="2">
    <source>
        <dbReference type="EMBL" id="TNN43008.1"/>
    </source>
</evidence>
<dbReference type="Proteomes" id="UP000314294">
    <property type="component" value="Unassembled WGS sequence"/>
</dbReference>
<accession>A0A4Z2FPC5</accession>
<name>A0A4Z2FPC5_9TELE</name>
<keyword evidence="3" id="KW-1185">Reference proteome</keyword>